<dbReference type="Proteomes" id="UP000686327">
    <property type="component" value="Unassembled WGS sequence"/>
</dbReference>
<dbReference type="EMBL" id="JAGRYU010000017">
    <property type="protein sequence ID" value="MBU4682482.1"/>
    <property type="molecule type" value="Genomic_DNA"/>
</dbReference>
<keyword evidence="2" id="KW-1185">Reference proteome</keyword>
<comment type="caution">
    <text evidence="1">The sequence shown here is derived from an EMBL/GenBank/DDBJ whole genome shotgun (WGS) entry which is preliminary data.</text>
</comment>
<accession>A0ABS6DHE2</accession>
<evidence type="ECO:0000313" key="2">
    <source>
        <dbReference type="Proteomes" id="UP000686327"/>
    </source>
</evidence>
<protein>
    <submittedName>
        <fullName evidence="1">Uncharacterized protein</fullName>
    </submittedName>
</protein>
<reference evidence="2" key="1">
    <citation type="submission" date="2023-07" db="EMBL/GenBank/DDBJ databases">
        <title>Cedecea davisae an AmpC producer and its therapeutic implications.</title>
        <authorList>
            <person name="Notter J."/>
        </authorList>
    </citation>
    <scope>NUCLEOTIDE SEQUENCE [LARGE SCALE GENOMIC DNA]</scope>
    <source>
        <strain evidence="2">1</strain>
    </source>
</reference>
<proteinExistence type="predicted"/>
<organism evidence="1 2">
    <name type="scientific">Cedecea davisae</name>
    <dbReference type="NCBI Taxonomy" id="158484"/>
    <lineage>
        <taxon>Bacteria</taxon>
        <taxon>Pseudomonadati</taxon>
        <taxon>Pseudomonadota</taxon>
        <taxon>Gammaproteobacteria</taxon>
        <taxon>Enterobacterales</taxon>
        <taxon>Enterobacteriaceae</taxon>
        <taxon>Cedecea</taxon>
    </lineage>
</organism>
<evidence type="ECO:0000313" key="1">
    <source>
        <dbReference type="EMBL" id="MBU4682482.1"/>
    </source>
</evidence>
<sequence>MKVKCSLDVFDSDEGKLTFFSGMISHKDSHSIDLSNIYDLINHKNINEIERTYLKRLAVAASYKNYQLTVSISSQGDGNNEFEVSALNGILSRKAVVILENEFSDASFIDAVLKSQDKFSILESKDISWEIRGAGGCGEIPKHILSEIEKMKGLKRILVLHDSDRLYPGGDINEIQNKIIRTAEDSEVICCTLEKREIENYIPDTKISALDVARSKVIDSFSKLSREQKDFFDYKFGFKKKKGYKCKDDISFNGLYANISDEIYDEIKDGFGKGISDLVYKKDVLITKDDFLLRCDKINAEFSNICAAIERIL</sequence>
<name>A0ABS6DHE2_9ENTR</name>
<dbReference type="RefSeq" id="WP_216375715.1">
    <property type="nucleotide sequence ID" value="NZ_JAGRYT010000030.1"/>
</dbReference>
<gene>
    <name evidence="1" type="ORF">KC222_10695</name>
</gene>